<dbReference type="GO" id="GO:0006487">
    <property type="term" value="P:protein N-linked glycosylation"/>
    <property type="evidence" value="ECO:0007669"/>
    <property type="project" value="TreeGrafter"/>
</dbReference>
<keyword evidence="3" id="KW-0808">Transferase</keyword>
<dbReference type="InterPro" id="IPR001296">
    <property type="entry name" value="Glyco_trans_1"/>
</dbReference>
<evidence type="ECO:0000313" key="2">
    <source>
        <dbReference type="EMBL" id="ALU28868.1"/>
    </source>
</evidence>
<evidence type="ECO:0000313" key="4">
    <source>
        <dbReference type="Proteomes" id="UP000060043"/>
    </source>
</evidence>
<feature type="domain" description="Glycosyl transferase family 1" evidence="1">
    <location>
        <begin position="179"/>
        <end position="334"/>
    </location>
</feature>
<dbReference type="EMBL" id="CP013695">
    <property type="protein sequence ID" value="ALU31590.1"/>
    <property type="molecule type" value="Genomic_DNA"/>
</dbReference>
<gene>
    <name evidence="2" type="ORF">ATY89_02075</name>
    <name evidence="3" type="ORF">ATZ20_05110</name>
</gene>
<dbReference type="RefSeq" id="WP_011277737.1">
    <property type="nucleotide sequence ID" value="NZ_BHWZ01000001.1"/>
</dbReference>
<sequence length="355" mass="40179">MRLKIAVIAHGIGMSKGYSGEGRVYKSFFKMLEEKGVDYFSVSFAKPLVQVRNPVYLVPFSIPRFDKYQRLLTYFSAKKVKVSLDAFLNASGVPIPLSNFAKHIIYAGAPAISDLPSKYSSGLWKIYLLPFKGILSSLKDEAKKARFVANSWYSAQALSKVYQIEVRDVVYPPVDVETFSSAYHEGEREKFFLTVGRIERGKMLENAVLVSALSKVKGVIVGSLREKGYYNKLLKLSRKMGADIHILTDLTPQELVKLMSRASVYFHPTLGEHFGIPVVEAMSAGLVPVVPEESGAKEVAPEFKYKNVEEASKLIKEAMEVDRRFRKELHERATEFSEDKFRSKMWEFIEKELTS</sequence>
<organism evidence="3 4">
    <name type="scientific">Sulfolobus acidocaldarius</name>
    <dbReference type="NCBI Taxonomy" id="2285"/>
    <lineage>
        <taxon>Archaea</taxon>
        <taxon>Thermoproteota</taxon>
        <taxon>Thermoprotei</taxon>
        <taxon>Sulfolobales</taxon>
        <taxon>Sulfolobaceae</taxon>
        <taxon>Sulfolobus</taxon>
    </lineage>
</organism>
<accession>A0A0U3H2B3</accession>
<dbReference type="PANTHER" id="PTHR45919:SF1">
    <property type="entry name" value="GDP-MAN:MAN(3)GLCNAC(2)-PP-DOL ALPHA-1,2-MANNOSYLTRANSFERASE"/>
    <property type="match status" value="1"/>
</dbReference>
<dbReference type="Gene3D" id="3.40.50.2000">
    <property type="entry name" value="Glycogen Phosphorylase B"/>
    <property type="match status" value="1"/>
</dbReference>
<evidence type="ECO:0000313" key="5">
    <source>
        <dbReference type="Proteomes" id="UP000065473"/>
    </source>
</evidence>
<dbReference type="OMA" id="WEALENY"/>
<evidence type="ECO:0000313" key="3">
    <source>
        <dbReference type="EMBL" id="ALU31590.1"/>
    </source>
</evidence>
<dbReference type="EMBL" id="CP013694">
    <property type="protein sequence ID" value="ALU28868.1"/>
    <property type="molecule type" value="Genomic_DNA"/>
</dbReference>
<dbReference type="Proteomes" id="UP000065473">
    <property type="component" value="Chromosome"/>
</dbReference>
<dbReference type="Proteomes" id="UP000060043">
    <property type="component" value="Chromosome"/>
</dbReference>
<reference evidence="4 5" key="1">
    <citation type="submission" date="2015-12" db="EMBL/GenBank/DDBJ databases">
        <title>A stable core within a dynamic pangenome in Sulfolobus acidocaldarius.</title>
        <authorList>
            <person name="Anderson R."/>
            <person name="Kouris A."/>
            <person name="Seward C."/>
            <person name="Campbell K."/>
            <person name="Whitaker R."/>
        </authorList>
    </citation>
    <scope>NUCLEOTIDE SEQUENCE [LARGE SCALE GENOMIC DNA]</scope>
    <source>
        <strain evidence="2 5">GG12-C01-09</strain>
        <strain evidence="3 4">NG05B_CO5_07</strain>
    </source>
</reference>
<dbReference type="InterPro" id="IPR038013">
    <property type="entry name" value="ALG11"/>
</dbReference>
<name>A0A0U3H2B3_9CREN</name>
<dbReference type="Pfam" id="PF00534">
    <property type="entry name" value="Glycos_transf_1"/>
    <property type="match status" value="1"/>
</dbReference>
<protein>
    <submittedName>
        <fullName evidence="3">Glycosyl transferase family 1</fullName>
    </submittedName>
</protein>
<proteinExistence type="predicted"/>
<evidence type="ECO:0000259" key="1">
    <source>
        <dbReference type="Pfam" id="PF00534"/>
    </source>
</evidence>
<dbReference type="GeneID" id="14551383"/>
<dbReference type="GO" id="GO:0004377">
    <property type="term" value="F:GDP-Man:Man(3)GlcNAc(2)-PP-Dol alpha-1,2-mannosyltransferase activity"/>
    <property type="evidence" value="ECO:0007669"/>
    <property type="project" value="InterPro"/>
</dbReference>
<dbReference type="AlphaFoldDB" id="A0A0U3H2B3"/>
<dbReference type="SUPFAM" id="SSF53756">
    <property type="entry name" value="UDP-Glycosyltransferase/glycogen phosphorylase"/>
    <property type="match status" value="1"/>
</dbReference>
<dbReference type="OrthoDB" id="132546at2157"/>
<dbReference type="GO" id="GO:0016020">
    <property type="term" value="C:membrane"/>
    <property type="evidence" value="ECO:0007669"/>
    <property type="project" value="TreeGrafter"/>
</dbReference>
<dbReference type="PANTHER" id="PTHR45919">
    <property type="entry name" value="GDP-MAN:MAN(3)GLCNAC(2)-PP-DOL ALPHA-1,2-MANNOSYLTRANSFERASE"/>
    <property type="match status" value="1"/>
</dbReference>